<gene>
    <name evidence="1" type="ORF">GPUH_LOCUS26087</name>
</gene>
<accession>A0A3P7NPJ5</accession>
<dbReference type="Proteomes" id="UP000271098">
    <property type="component" value="Unassembled WGS sequence"/>
</dbReference>
<keyword evidence="2" id="KW-1185">Reference proteome</keyword>
<evidence type="ECO:0000313" key="2">
    <source>
        <dbReference type="Proteomes" id="UP000271098"/>
    </source>
</evidence>
<sequence length="47" mass="5509">MVIVTKMIKRKRNDDVPQIPRLAKMMAPMRINQKEAKRRCCSISPKP</sequence>
<proteinExistence type="predicted"/>
<organism evidence="1 2">
    <name type="scientific">Gongylonema pulchrum</name>
    <dbReference type="NCBI Taxonomy" id="637853"/>
    <lineage>
        <taxon>Eukaryota</taxon>
        <taxon>Metazoa</taxon>
        <taxon>Ecdysozoa</taxon>
        <taxon>Nematoda</taxon>
        <taxon>Chromadorea</taxon>
        <taxon>Rhabditida</taxon>
        <taxon>Spirurina</taxon>
        <taxon>Spiruromorpha</taxon>
        <taxon>Spiruroidea</taxon>
        <taxon>Gongylonematidae</taxon>
        <taxon>Gongylonema</taxon>
    </lineage>
</organism>
<name>A0A3P7NPJ5_9BILA</name>
<dbReference type="EMBL" id="UYRT01108534">
    <property type="protein sequence ID" value="VDN45084.1"/>
    <property type="molecule type" value="Genomic_DNA"/>
</dbReference>
<dbReference type="AlphaFoldDB" id="A0A3P7NPJ5"/>
<evidence type="ECO:0000313" key="1">
    <source>
        <dbReference type="EMBL" id="VDN45084.1"/>
    </source>
</evidence>
<protein>
    <submittedName>
        <fullName evidence="1">Uncharacterized protein</fullName>
    </submittedName>
</protein>
<feature type="non-terminal residue" evidence="1">
    <location>
        <position position="47"/>
    </location>
</feature>
<reference evidence="1 2" key="1">
    <citation type="submission" date="2018-11" db="EMBL/GenBank/DDBJ databases">
        <authorList>
            <consortium name="Pathogen Informatics"/>
        </authorList>
    </citation>
    <scope>NUCLEOTIDE SEQUENCE [LARGE SCALE GENOMIC DNA]</scope>
</reference>